<evidence type="ECO:0000313" key="3">
    <source>
        <dbReference type="Proteomes" id="UP000825701"/>
    </source>
</evidence>
<dbReference type="RefSeq" id="WP_261403327.1">
    <property type="nucleotide sequence ID" value="NZ_CP081869.1"/>
</dbReference>
<gene>
    <name evidence="2" type="ORF">K6K41_27150</name>
</gene>
<evidence type="ECO:0000256" key="1">
    <source>
        <dbReference type="SAM" id="SignalP"/>
    </source>
</evidence>
<protein>
    <submittedName>
        <fullName evidence="2">Uncharacterized protein</fullName>
    </submittedName>
</protein>
<organism evidence="2 3">
    <name type="scientific">Chenggangzhangella methanolivorans</name>
    <dbReference type="NCBI Taxonomy" id="1437009"/>
    <lineage>
        <taxon>Bacteria</taxon>
        <taxon>Pseudomonadati</taxon>
        <taxon>Pseudomonadota</taxon>
        <taxon>Alphaproteobacteria</taxon>
        <taxon>Hyphomicrobiales</taxon>
        <taxon>Methylopilaceae</taxon>
        <taxon>Chenggangzhangella</taxon>
    </lineage>
</organism>
<accession>A0A9E6R8J2</accession>
<dbReference type="KEGG" id="cmet:K6K41_27150"/>
<feature type="signal peptide" evidence="1">
    <location>
        <begin position="1"/>
        <end position="28"/>
    </location>
</feature>
<dbReference type="EMBL" id="CP081869">
    <property type="protein sequence ID" value="QZO00173.1"/>
    <property type="molecule type" value="Genomic_DNA"/>
</dbReference>
<feature type="chain" id="PRO_5039133104" evidence="1">
    <location>
        <begin position="29"/>
        <end position="237"/>
    </location>
</feature>
<name>A0A9E6R8J2_9HYPH</name>
<reference evidence="2" key="1">
    <citation type="submission" date="2021-08" db="EMBL/GenBank/DDBJ databases">
        <authorList>
            <person name="Zhang H."/>
            <person name="Xu M."/>
            <person name="Yu Z."/>
            <person name="Yang L."/>
            <person name="Cai Y."/>
        </authorList>
    </citation>
    <scope>NUCLEOTIDE SEQUENCE</scope>
    <source>
        <strain evidence="2">CHL1</strain>
    </source>
</reference>
<dbReference type="AlphaFoldDB" id="A0A9E6R8J2"/>
<keyword evidence="1" id="KW-0732">Signal</keyword>
<proteinExistence type="predicted"/>
<evidence type="ECO:0000313" key="2">
    <source>
        <dbReference type="EMBL" id="QZO00173.1"/>
    </source>
</evidence>
<dbReference type="Proteomes" id="UP000825701">
    <property type="component" value="Chromosome"/>
</dbReference>
<sequence length="237" mass="25491">MISVSLRRLSAAPLAACVALMTASAALAAAPISVDLVFYAPHFQKLENGSTISYSFVRKSEDPKATPSFEDEVKVNVGPQGAEDSVRIDLFTGDRGQVLGNMSKTGNPVIVAILEEDVKDMQKTLGGSPFYFRTKLREALAAQTPAEPTKIEFDGKTIDGWKVSIKPFQDDAKNRGKLREFAERSYELTFSDEVPGGLYALKTVTPKPDGGVLLTEELRVKPKVVKADAAAPSGAAK</sequence>
<keyword evidence="3" id="KW-1185">Reference proteome</keyword>